<keyword evidence="2" id="KW-0812">Transmembrane</keyword>
<organism evidence="3 4">
    <name type="scientific">Pseudolactococcus paracarnosus</name>
    <dbReference type="NCBI Taxonomy" id="2749962"/>
    <lineage>
        <taxon>Bacteria</taxon>
        <taxon>Bacillati</taxon>
        <taxon>Bacillota</taxon>
        <taxon>Bacilli</taxon>
        <taxon>Lactobacillales</taxon>
        <taxon>Streptococcaceae</taxon>
        <taxon>Pseudolactococcus</taxon>
    </lineage>
</organism>
<keyword evidence="4" id="KW-1185">Reference proteome</keyword>
<keyword evidence="2" id="KW-0472">Membrane</keyword>
<feature type="transmembrane region" description="Helical" evidence="2">
    <location>
        <begin position="316"/>
        <end position="336"/>
    </location>
</feature>
<proteinExistence type="predicted"/>
<evidence type="ECO:0000313" key="3">
    <source>
        <dbReference type="EMBL" id="MCJ1978314.1"/>
    </source>
</evidence>
<gene>
    <name evidence="3" type="ORF">GYN19_10160</name>
</gene>
<keyword evidence="2" id="KW-1133">Transmembrane helix</keyword>
<dbReference type="EMBL" id="JAAEDA010000019">
    <property type="protein sequence ID" value="MCJ1978314.1"/>
    <property type="molecule type" value="Genomic_DNA"/>
</dbReference>
<feature type="region of interest" description="Disordered" evidence="1">
    <location>
        <begin position="454"/>
        <end position="496"/>
    </location>
</feature>
<feature type="compositionally biased region" description="Polar residues" evidence="1">
    <location>
        <begin position="484"/>
        <end position="496"/>
    </location>
</feature>
<feature type="transmembrane region" description="Helical" evidence="2">
    <location>
        <begin position="366"/>
        <end position="386"/>
    </location>
</feature>
<feature type="transmembrane region" description="Helical" evidence="2">
    <location>
        <begin position="80"/>
        <end position="110"/>
    </location>
</feature>
<name>A0ABT0AP20_9LACT</name>
<protein>
    <submittedName>
        <fullName evidence="3">Uncharacterized protein</fullName>
    </submittedName>
</protein>
<evidence type="ECO:0000256" key="2">
    <source>
        <dbReference type="SAM" id="Phobius"/>
    </source>
</evidence>
<reference evidence="3 4" key="1">
    <citation type="journal article" date="2022" name="Microbiol. Res.">
        <title>Comparative genome analysis, predicted lifestyle and antimicrobial strategies of Lactococcus carnosus and Lactococcus paracarnosus isolated from meat.</title>
        <authorList>
            <person name="Werum V."/>
            <person name="Ehrmann M."/>
            <person name="Vogel R."/>
            <person name="Hilgarth M."/>
        </authorList>
    </citation>
    <scope>NUCLEOTIDE SEQUENCE [LARGE SCALE GENOMIC DNA]</scope>
    <source>
        <strain evidence="3 4">TMW21897</strain>
    </source>
</reference>
<sequence>MSLKIPDFSKYQVYREKVGEGMLNPSALFNNFISNIFVGIPLEFLRILVGVATVLSQLLDISSSLGGVQKSIMTASQNVFLALIGGTNGTITTTSVAGFLVILSIIYLLYQWFNGKGRFISSLFHLLAVVVTMFFFFGTFTYTNTKNEQQTAMGGQIAFDTVTTISKKAQDGITSSLTGYSSPNESSSFFEDFVLKPASNLANFGNVDGKLADGKDYFDYDKANGKKGQSYVDGVAKNSNGYLQNDGGRFGEEIMGVFIETMNLFIYVLPVLLVDLLISIFGLVLCLLIMLWPISALMSFIPMFRNAFFHVIKVSMGVLVAPTLLTVFLSFIFYLITRIDYAVLSTATGSKVTDLVGSLSLIDGPLLMAVLLTIFILKIGLMIAIWKNKGKIISLVTGGSSAGQELMNHTDNLVNHISQGVQTFKDRVVGGAELALGVSTGNPAIAVEGAQMLAPKTQSQSDSVMEDTPEQTKTMNAPFEDTKPTSSDKGQQEANTTPDLEGAFLDENIQFGRHESLSDLSETLNTTTYTDEDLLFPETHRQTADKLAEHEGLSQIEKDSRVCVVESPVSEKDVADNSEEFISSRGKIENVPYSVPEQLTQTQNEPFENIKETARNWQDASGILAEARA</sequence>
<dbReference type="Proteomes" id="UP001522462">
    <property type="component" value="Unassembled WGS sequence"/>
</dbReference>
<comment type="caution">
    <text evidence="3">The sequence shown here is derived from an EMBL/GenBank/DDBJ whole genome shotgun (WGS) entry which is preliminary data.</text>
</comment>
<feature type="transmembrane region" description="Helical" evidence="2">
    <location>
        <begin position="122"/>
        <end position="143"/>
    </location>
</feature>
<feature type="transmembrane region" description="Helical" evidence="2">
    <location>
        <begin position="280"/>
        <end position="304"/>
    </location>
</feature>
<accession>A0ABT0AP20</accession>
<dbReference type="RefSeq" id="WP_243915253.1">
    <property type="nucleotide sequence ID" value="NZ_JAAECY010000043.1"/>
</dbReference>
<evidence type="ECO:0000256" key="1">
    <source>
        <dbReference type="SAM" id="MobiDB-lite"/>
    </source>
</evidence>
<evidence type="ECO:0000313" key="4">
    <source>
        <dbReference type="Proteomes" id="UP001522462"/>
    </source>
</evidence>